<dbReference type="EMBL" id="CP039543">
    <property type="protein sequence ID" value="QJT08480.1"/>
    <property type="molecule type" value="Genomic_DNA"/>
</dbReference>
<protein>
    <recommendedName>
        <fullName evidence="2">CheW-like domain-containing protein</fullName>
    </recommendedName>
</protein>
<evidence type="ECO:0000313" key="4">
    <source>
        <dbReference type="EMBL" id="TVM33054.1"/>
    </source>
</evidence>
<dbReference type="OrthoDB" id="9790406at2"/>
<evidence type="ECO:0000259" key="2">
    <source>
        <dbReference type="PROSITE" id="PS50851"/>
    </source>
</evidence>
<keyword evidence="6" id="KW-1185">Reference proteome</keyword>
<reference evidence="3 6" key="2">
    <citation type="submission" date="2019-04" db="EMBL/GenBank/DDBJ databases">
        <title>Isolation and culture of sulfate reducing bacteria from the cold seep of the South China Sea.</title>
        <authorList>
            <person name="Sun C."/>
            <person name="Liu R."/>
        </authorList>
    </citation>
    <scope>NUCLEOTIDE SEQUENCE [LARGE SCALE GENOMIC DNA]</scope>
    <source>
        <strain evidence="3 6">CS1</strain>
    </source>
</reference>
<evidence type="ECO:0000313" key="6">
    <source>
        <dbReference type="Proteomes" id="UP000503251"/>
    </source>
</evidence>
<sequence length="301" mass="33643">MSKSPEEYFLDEELSPEEHAEEMAFSDTERAFLEKYLGLERDILDRLGIEEAEPQAVDLAEVEPPPPLEQTAPAEEAEPPVAEELREPEPAPEVQAVHEEVPETAEEFVPEPEAIVYEEEAVEPAVEPEIEAEPSLDDEIRAQSEIQLVSFFLADQEFTIPINAVQEVVRYMEPTAVPESHGYLAGIVNLRGRVTPVLRLGVILGKEEPPAEEEESLDEEARAKRFFVVCRKGDLQVALLVERVHTMYRVPQSAIEWNIEQKMGADVDIVRGLLRSGDDLIGVVSMERLLDKVGLQGGLNV</sequence>
<dbReference type="PROSITE" id="PS50851">
    <property type="entry name" value="CHEW"/>
    <property type="match status" value="1"/>
</dbReference>
<reference evidence="4 5" key="1">
    <citation type="submission" date="2018-06" db="EMBL/GenBank/DDBJ databases">
        <title>Complete genome of Desulfovibrio marinus P48SEP.</title>
        <authorList>
            <person name="Crispim J.S."/>
            <person name="Vidigal P.M.P."/>
            <person name="Silva L.C.F."/>
            <person name="Araujo L.C."/>
            <person name="Laguardia C.N."/>
            <person name="Dias R.S."/>
            <person name="Sousa M.P."/>
            <person name="Paula S.O."/>
            <person name="Silva C."/>
        </authorList>
    </citation>
    <scope>NUCLEOTIDE SEQUENCE [LARGE SCALE GENOMIC DNA]</scope>
    <source>
        <strain evidence="4 5">P48SEP</strain>
    </source>
</reference>
<dbReference type="GO" id="GO:0006935">
    <property type="term" value="P:chemotaxis"/>
    <property type="evidence" value="ECO:0007669"/>
    <property type="project" value="InterPro"/>
</dbReference>
<dbReference type="GO" id="GO:0005829">
    <property type="term" value="C:cytosol"/>
    <property type="evidence" value="ECO:0007669"/>
    <property type="project" value="TreeGrafter"/>
</dbReference>
<feature type="region of interest" description="Disordered" evidence="1">
    <location>
        <begin position="1"/>
        <end position="23"/>
    </location>
</feature>
<dbReference type="EMBL" id="QMIF01000008">
    <property type="protein sequence ID" value="TVM33054.1"/>
    <property type="molecule type" value="Genomic_DNA"/>
</dbReference>
<dbReference type="SUPFAM" id="SSF50341">
    <property type="entry name" value="CheW-like"/>
    <property type="match status" value="1"/>
</dbReference>
<dbReference type="Gene3D" id="2.40.50.180">
    <property type="entry name" value="CheA-289, Domain 4"/>
    <property type="match status" value="1"/>
</dbReference>
<feature type="region of interest" description="Disordered" evidence="1">
    <location>
        <begin position="55"/>
        <end position="94"/>
    </location>
</feature>
<evidence type="ECO:0000256" key="1">
    <source>
        <dbReference type="SAM" id="MobiDB-lite"/>
    </source>
</evidence>
<proteinExistence type="predicted"/>
<dbReference type="PANTHER" id="PTHR22617:SF23">
    <property type="entry name" value="CHEMOTAXIS PROTEIN CHEW"/>
    <property type="match status" value="1"/>
</dbReference>
<dbReference type="GO" id="GO:0007165">
    <property type="term" value="P:signal transduction"/>
    <property type="evidence" value="ECO:0007669"/>
    <property type="project" value="InterPro"/>
</dbReference>
<dbReference type="InterPro" id="IPR036061">
    <property type="entry name" value="CheW-like_dom_sf"/>
</dbReference>
<evidence type="ECO:0000313" key="3">
    <source>
        <dbReference type="EMBL" id="QJT08480.1"/>
    </source>
</evidence>
<dbReference type="Gene3D" id="2.30.30.40">
    <property type="entry name" value="SH3 Domains"/>
    <property type="match status" value="1"/>
</dbReference>
<name>A0A6P1ZEH9_9BACT</name>
<dbReference type="InterPro" id="IPR002545">
    <property type="entry name" value="CheW-lke_dom"/>
</dbReference>
<dbReference type="PANTHER" id="PTHR22617">
    <property type="entry name" value="CHEMOTAXIS SENSOR HISTIDINE KINASE-RELATED"/>
    <property type="match status" value="1"/>
</dbReference>
<dbReference type="InterPro" id="IPR039315">
    <property type="entry name" value="CheW"/>
</dbReference>
<dbReference type="Proteomes" id="UP000434052">
    <property type="component" value="Unassembled WGS sequence"/>
</dbReference>
<dbReference type="AlphaFoldDB" id="A0A6P1ZEH9"/>
<dbReference type="SMART" id="SM00260">
    <property type="entry name" value="CheW"/>
    <property type="match status" value="1"/>
</dbReference>
<gene>
    <name evidence="4" type="ORF">DQK91_12885</name>
    <name evidence="3" type="ORF">E8L03_05860</name>
</gene>
<dbReference type="Proteomes" id="UP000503251">
    <property type="component" value="Chromosome"/>
</dbReference>
<feature type="compositionally biased region" description="Low complexity" evidence="1">
    <location>
        <begin position="69"/>
        <end position="82"/>
    </location>
</feature>
<organism evidence="4 5">
    <name type="scientific">Oceanidesulfovibrio marinus</name>
    <dbReference type="NCBI Taxonomy" id="370038"/>
    <lineage>
        <taxon>Bacteria</taxon>
        <taxon>Pseudomonadati</taxon>
        <taxon>Thermodesulfobacteriota</taxon>
        <taxon>Desulfovibrionia</taxon>
        <taxon>Desulfovibrionales</taxon>
        <taxon>Desulfovibrionaceae</taxon>
        <taxon>Oceanidesulfovibrio</taxon>
    </lineage>
</organism>
<dbReference type="RefSeq" id="WP_144305782.1">
    <property type="nucleotide sequence ID" value="NZ_CP039543.1"/>
</dbReference>
<accession>A0A6P1ZEH9</accession>
<evidence type="ECO:0000313" key="5">
    <source>
        <dbReference type="Proteomes" id="UP000434052"/>
    </source>
</evidence>
<dbReference type="Pfam" id="PF01584">
    <property type="entry name" value="CheW"/>
    <property type="match status" value="1"/>
</dbReference>
<feature type="domain" description="CheW-like" evidence="2">
    <location>
        <begin position="145"/>
        <end position="295"/>
    </location>
</feature>